<protein>
    <submittedName>
        <fullName evidence="2">Uncharacterized protein</fullName>
    </submittedName>
</protein>
<dbReference type="Proteomes" id="UP000220158">
    <property type="component" value="Chromosome 14"/>
</dbReference>
<dbReference type="OMA" id="MYNIENT"/>
<dbReference type="GeneID" id="39738692"/>
<accession>A0A1J1HAM8</accession>
<proteinExistence type="predicted"/>
<dbReference type="RefSeq" id="XP_028535049.1">
    <property type="nucleotide sequence ID" value="XM_028679324.1"/>
</dbReference>
<dbReference type="OrthoDB" id="391704at2759"/>
<keyword evidence="3" id="KW-1185">Reference proteome</keyword>
<dbReference type="KEGG" id="prel:PRELSG_1426000"/>
<evidence type="ECO:0000313" key="2">
    <source>
        <dbReference type="EMBL" id="CRH02529.1"/>
    </source>
</evidence>
<name>A0A1J1HAM8_PLARL</name>
<sequence>MYNALIFLFLFINYCKNASGTISNGKDQKNNKDDSLDIDDKWILYDLETNPYIDLRHPNFKGDFIRTIDEYYVYETKEYNAYKKERYNNLMNNKEFEKKQFNCVISFLIHGRPNSREVNDYKIWSSQANIIKNEAMSKQKYSKFISYAPFISCSNFLGSGGVHSHVHFAYITALRISMTLKNLISDDTCYNYDVFFHSHCFGANIIRMILSLNNDIWKIMNIPLINLDSERNTLSILEDNFKLTLTNINIITDKDSIKVNKDPYFKGLKYYLYNSFQVNLRNKKLTEQLDEIFNDEDINYNDLNEDMLKDTNINYNKSYDIGNRLNRVIKRLHYYLLNKKINLLNITSTAPPLSGVVWKLEDIKIGHQKKVRFKNILKIIPSFIKHRILKTRDVEELLYITNPQLFCLLSVEEKVDYDYNKNRGSLISYFKNVSYYSDLDNDELVSMYTSLGLHSPAHMRSLSYYMLNFRNEYYNRVFKIPAHLSNINVSDNGYIIDYIQRNDVCSYVKPKYLEYFVSYVNELVNYNQKPAPYIPQRLVYKNPFLIHFKVPVNQKNNIYTSHSILGTGRTALLLYSYDIYKHISESGFSNKNALENELDNFYDIDPFIYYNWMTYVGNQTERTKEKFMKDLFLYSDNINMNIVENLFNMFTSSHYLKFFIFHIHTKVNSIENLYKIINRFSLPKFNTVLGKKEIKKIKLSLLKSNELNKKEKQLYDYFSIYTNFLKNFSYNNAVSYIPQDSLLNKHKDFKEYQNKNINSLKEELRKIHKFVQENKTFYQMKKKLKHMHNIKGIDNMVSDDKENEEIYDEFENYNDIENVSDYRSMYSSDEGRVNNYSGMYFHIKRSLSLKNAFQNIRATNTLYNNVQYIEFVIKSAKLENVEDNLNDLKNTNYCLFNYDDKFSLSYIVNFCNYNQEIYSNIKKYYTSNSIYVLENLKDCNLKKYKNLKLCENSILLKKLFHTDLDTVLSNLHYKEFKRMIEMKKAIEKGINKEDIFSLSNDSLVTILHSRNGNITNFQINVCFKVYDVSSNKDLFFRDDKAERESDDQNDSSFKKSNSVFCTHVNLPVKIDHQLIKSLNNIYMRAIHNIMENNQFQNEYGINEPTESYKSFVYFFNKFSYVYNLKDIYENENDINLFSTPQNIKWDQFYNLLNYEINTDFNNEQFLQNFFYDKKTVIVKPFQNNILKDFLMHFTVFFYLFKVNSV</sequence>
<organism evidence="2 3">
    <name type="scientific">Plasmodium relictum</name>
    <dbReference type="NCBI Taxonomy" id="85471"/>
    <lineage>
        <taxon>Eukaryota</taxon>
        <taxon>Sar</taxon>
        <taxon>Alveolata</taxon>
        <taxon>Apicomplexa</taxon>
        <taxon>Aconoidasida</taxon>
        <taxon>Haemosporida</taxon>
        <taxon>Plasmodiidae</taxon>
        <taxon>Plasmodium</taxon>
        <taxon>Plasmodium (Haemamoeba)</taxon>
    </lineage>
</organism>
<feature type="chain" id="PRO_5012859632" evidence="1">
    <location>
        <begin position="21"/>
        <end position="1205"/>
    </location>
</feature>
<dbReference type="EMBL" id="LN835309">
    <property type="protein sequence ID" value="CRH02529.1"/>
    <property type="molecule type" value="Genomic_DNA"/>
</dbReference>
<feature type="signal peptide" evidence="1">
    <location>
        <begin position="1"/>
        <end position="20"/>
    </location>
</feature>
<reference evidence="2 3" key="1">
    <citation type="submission" date="2015-04" db="EMBL/GenBank/DDBJ databases">
        <authorList>
            <consortium name="Pathogen Informatics"/>
        </authorList>
    </citation>
    <scope>NUCLEOTIDE SEQUENCE [LARGE SCALE GENOMIC DNA]</scope>
    <source>
        <strain evidence="2 3">SGS1</strain>
    </source>
</reference>
<evidence type="ECO:0000256" key="1">
    <source>
        <dbReference type="SAM" id="SignalP"/>
    </source>
</evidence>
<keyword evidence="1" id="KW-0732">Signal</keyword>
<gene>
    <name evidence="2" type="ORF">PRELSG_1426000</name>
</gene>
<dbReference type="VEuPathDB" id="PlasmoDB:PRELSG_1426000"/>
<evidence type="ECO:0000313" key="3">
    <source>
        <dbReference type="Proteomes" id="UP000220158"/>
    </source>
</evidence>
<dbReference type="AlphaFoldDB" id="A0A1J1HAM8"/>